<protein>
    <submittedName>
        <fullName evidence="2">Uncharacterized protein</fullName>
    </submittedName>
</protein>
<dbReference type="RefSeq" id="WP_020355795.1">
    <property type="nucleotide sequence ID" value="NZ_KE360587.1"/>
</dbReference>
<sequence length="321" mass="33990">MASAVSSRAVPTLNLSGKILSLNTSKIRPSSTGNCLSQFLTHKGNHLSRFVGGTKNVDKVLKLAKSSAELGSHILDITGHAEGVSSTLKNTVGALSTTRSFISLFNAYNGVIPGCVSAVKSCYKHVKQCVSPEGNSGETREIPYNACYLTKGDHALAAIDALGSAVGASTYVATFGAVRPVLLANKLVHTPFLSSDVKQALGFSVDCMMTANHAAKVIGSAAALAYEVRAYDRANRGLDEAMSDAALDNEAYMQMSDALKESHYQACKRIILTLLEKAFELLADIVKFIPMPHYSSLRLAVISGFTTISSAIGCYALWASS</sequence>
<comment type="caution">
    <text evidence="2">The sequence shown here is derived from an EMBL/GenBank/DDBJ whole genome shotgun (WGS) entry which is preliminary data.</text>
</comment>
<proteinExistence type="predicted"/>
<keyword evidence="1" id="KW-1133">Transmembrane helix</keyword>
<dbReference type="Proteomes" id="UP000014821">
    <property type="component" value="Unassembled WGS sequence"/>
</dbReference>
<gene>
    <name evidence="2" type="ORF">CP10881SC42_0324</name>
</gene>
<dbReference type="EMBL" id="ATND01000001">
    <property type="protein sequence ID" value="EPP38615.1"/>
    <property type="molecule type" value="Genomic_DNA"/>
</dbReference>
<keyword evidence="1" id="KW-0472">Membrane</keyword>
<organism evidence="2 3">
    <name type="scientific">Chlamydia avium</name>
    <dbReference type="NCBI Taxonomy" id="1457141"/>
    <lineage>
        <taxon>Bacteria</taxon>
        <taxon>Pseudomonadati</taxon>
        <taxon>Chlamydiota</taxon>
        <taxon>Chlamydiia</taxon>
        <taxon>Chlamydiales</taxon>
        <taxon>Chlamydiaceae</taxon>
        <taxon>Chlamydia/Chlamydophila group</taxon>
        <taxon>Chlamydia</taxon>
    </lineage>
</organism>
<reference evidence="2" key="1">
    <citation type="submission" date="2013-04" db="EMBL/GenBank/DDBJ databases">
        <title>Genome sequence of Chlamydia psittaci 10_881_SC42.</title>
        <authorList>
            <person name="Huot-Creasy H."/>
            <person name="McCracken C.L."/>
            <person name="Humphries M."/>
            <person name="Sachse K."/>
            <person name="Laroucau K."/>
            <person name="Bavoil P."/>
            <person name="Myers G.S."/>
        </authorList>
    </citation>
    <scope>NUCLEOTIDE SEQUENCE [LARGE SCALE GENOMIC DNA]</scope>
    <source>
        <strain evidence="2">10_881_SC42</strain>
    </source>
</reference>
<feature type="transmembrane region" description="Helical" evidence="1">
    <location>
        <begin position="297"/>
        <end position="318"/>
    </location>
</feature>
<keyword evidence="3" id="KW-1185">Reference proteome</keyword>
<accession>A0ABP2X742</accession>
<name>A0ABP2X742_9CHLA</name>
<evidence type="ECO:0000256" key="1">
    <source>
        <dbReference type="SAM" id="Phobius"/>
    </source>
</evidence>
<keyword evidence="1" id="KW-0812">Transmembrane</keyword>
<evidence type="ECO:0000313" key="3">
    <source>
        <dbReference type="Proteomes" id="UP000014821"/>
    </source>
</evidence>
<evidence type="ECO:0000313" key="2">
    <source>
        <dbReference type="EMBL" id="EPP38615.1"/>
    </source>
</evidence>